<dbReference type="EMBL" id="KV419482">
    <property type="protein sequence ID" value="KZS86580.1"/>
    <property type="molecule type" value="Genomic_DNA"/>
</dbReference>
<protein>
    <recommendedName>
        <fullName evidence="3">Protein kinase domain-containing protein</fullName>
    </recommendedName>
</protein>
<keyword evidence="2" id="KW-1185">Reference proteome</keyword>
<dbReference type="CDD" id="cd21037">
    <property type="entry name" value="MLKL_NTD"/>
    <property type="match status" value="1"/>
</dbReference>
<sequence length="615" mass="69639">MPLSPDINANLIKSLKVVQSIGEAVPHGGILKAVAGIGITILETAERVRQNKEECADIARRAAEDIGVLKRLDEDNELSEDLIERLERYHKVGSFGPDLTRPDPEPLKPMAISTLGCGILEEVLQRVERLGTESRWKQTLRASSVQEETKDCLDRLNEAFRMYMFQFSLAADTKLTKILNRMEVMILSADSTSPADPEEPDEIRRIPTDHITFIEEISCKNMKGYTVRFGKARMVDRAGHQKAVIVKKFQAMDACEDAARDAFDNEVEIRRDLLHASFARMLGVSIASRRTKIIVIEAGTIAAYDYLQNLPSLEYLLEHMRIWTGYSATNRWQAGYRFLGEHGGSWRGGCEGQAVAYGRIGENGWPVGGFRVADVRSILEALREEQLTDGNDGTGAGNASFEEHANRFQRMREAVRNWGEERTKENGRDLFYWLWWWSGPSEKERGTENSRSVGDIEWEDGNGWHPIPLVHHFPLADSPEYDINASQWRDGEWETIAGTQIGEFTRWSIDVVPAETVYLRMYVLSVRTYEIFDFFYGSALSLARDFGVDVRSLRLVSRAGFIAYASLAVFNELSFTVYYFAYPPYSDGSMPDPPGFWSLCFHPHCSDCRLHVDAA</sequence>
<proteinExistence type="predicted"/>
<reference evidence="1 2" key="1">
    <citation type="journal article" date="2016" name="Mol. Biol. Evol.">
        <title>Comparative Genomics of Early-Diverging Mushroom-Forming Fungi Provides Insights into the Origins of Lignocellulose Decay Capabilities.</title>
        <authorList>
            <person name="Nagy L.G."/>
            <person name="Riley R."/>
            <person name="Tritt A."/>
            <person name="Adam C."/>
            <person name="Daum C."/>
            <person name="Floudas D."/>
            <person name="Sun H."/>
            <person name="Yadav J.S."/>
            <person name="Pangilinan J."/>
            <person name="Larsson K.H."/>
            <person name="Matsuura K."/>
            <person name="Barry K."/>
            <person name="Labutti K."/>
            <person name="Kuo R."/>
            <person name="Ohm R.A."/>
            <person name="Bhattacharya S.S."/>
            <person name="Shirouzu T."/>
            <person name="Yoshinaga Y."/>
            <person name="Martin F.M."/>
            <person name="Grigoriev I.V."/>
            <person name="Hibbett D.S."/>
        </authorList>
    </citation>
    <scope>NUCLEOTIDE SEQUENCE [LARGE SCALE GENOMIC DNA]</scope>
    <source>
        <strain evidence="1 2">HHB9708</strain>
    </source>
</reference>
<evidence type="ECO:0000313" key="1">
    <source>
        <dbReference type="EMBL" id="KZS86580.1"/>
    </source>
</evidence>
<organism evidence="1 2">
    <name type="scientific">Sistotremastrum niveocremeum HHB9708</name>
    <dbReference type="NCBI Taxonomy" id="1314777"/>
    <lineage>
        <taxon>Eukaryota</taxon>
        <taxon>Fungi</taxon>
        <taxon>Dikarya</taxon>
        <taxon>Basidiomycota</taxon>
        <taxon>Agaricomycotina</taxon>
        <taxon>Agaricomycetes</taxon>
        <taxon>Sistotremastrales</taxon>
        <taxon>Sistotremastraceae</taxon>
        <taxon>Sertulicium</taxon>
        <taxon>Sertulicium niveocremeum</taxon>
    </lineage>
</organism>
<evidence type="ECO:0008006" key="3">
    <source>
        <dbReference type="Google" id="ProtNLM"/>
    </source>
</evidence>
<dbReference type="GO" id="GO:0007166">
    <property type="term" value="P:cell surface receptor signaling pathway"/>
    <property type="evidence" value="ECO:0007669"/>
    <property type="project" value="InterPro"/>
</dbReference>
<dbReference type="Proteomes" id="UP000076722">
    <property type="component" value="Unassembled WGS sequence"/>
</dbReference>
<dbReference type="InterPro" id="IPR036537">
    <property type="entry name" value="Adaptor_Cbl_N_dom_sf"/>
</dbReference>
<dbReference type="AlphaFoldDB" id="A0A164MCJ5"/>
<accession>A0A164MCJ5</accession>
<evidence type="ECO:0000313" key="2">
    <source>
        <dbReference type="Proteomes" id="UP000076722"/>
    </source>
</evidence>
<dbReference type="InterPro" id="IPR059179">
    <property type="entry name" value="MLKL-like_MCAfunc"/>
</dbReference>
<name>A0A164MCJ5_9AGAM</name>
<gene>
    <name evidence="1" type="ORF">SISNIDRAFT_471671</name>
</gene>
<dbReference type="Gene3D" id="1.20.930.20">
    <property type="entry name" value="Adaptor protein Cbl, N-terminal domain"/>
    <property type="match status" value="1"/>
</dbReference>